<gene>
    <name evidence="3" type="ORF">L916_04951</name>
</gene>
<dbReference type="Proteomes" id="UP000053864">
    <property type="component" value="Unassembled WGS sequence"/>
</dbReference>
<protein>
    <recommendedName>
        <fullName evidence="2">Insertion element IS150 protein InsJ-like helix-turn-helix domain-containing protein</fullName>
    </recommendedName>
</protein>
<sequence>MEAESDTPPDGPQAPLACPEIDESPRIARRKHYSFRIKRAVLQAAEGMSVRAAAKQFGIPRQTLSDGIADKENILAYK</sequence>
<dbReference type="InterPro" id="IPR009057">
    <property type="entry name" value="Homeodomain-like_sf"/>
</dbReference>
<evidence type="ECO:0000256" key="1">
    <source>
        <dbReference type="SAM" id="MobiDB-lite"/>
    </source>
</evidence>
<evidence type="ECO:0000259" key="2">
    <source>
        <dbReference type="Pfam" id="PF13518"/>
    </source>
</evidence>
<feature type="non-terminal residue" evidence="3">
    <location>
        <position position="78"/>
    </location>
</feature>
<dbReference type="Pfam" id="PF13518">
    <property type="entry name" value="HTH_28"/>
    <property type="match status" value="1"/>
</dbReference>
<dbReference type="AlphaFoldDB" id="W2JEE2"/>
<feature type="region of interest" description="Disordered" evidence="1">
    <location>
        <begin position="1"/>
        <end position="23"/>
    </location>
</feature>
<accession>W2JEE2</accession>
<reference evidence="3 4" key="1">
    <citation type="submission" date="2013-11" db="EMBL/GenBank/DDBJ databases">
        <title>The Genome Sequence of Phytophthora parasitica CJ05E6.</title>
        <authorList>
            <consortium name="The Broad Institute Genomics Platform"/>
            <person name="Russ C."/>
            <person name="Tyler B."/>
            <person name="Panabieres F."/>
            <person name="Shan W."/>
            <person name="Tripathy S."/>
            <person name="Grunwald N."/>
            <person name="Machado M."/>
            <person name="Johnson C.S."/>
            <person name="Arredondo F."/>
            <person name="Hong C."/>
            <person name="Coffey M."/>
            <person name="Young S.K."/>
            <person name="Zeng Q."/>
            <person name="Gargeya S."/>
            <person name="Fitzgerald M."/>
            <person name="Abouelleil A."/>
            <person name="Alvarado L."/>
            <person name="Chapman S.B."/>
            <person name="Gainer-Dewar J."/>
            <person name="Goldberg J."/>
            <person name="Griggs A."/>
            <person name="Gujja S."/>
            <person name="Hansen M."/>
            <person name="Howarth C."/>
            <person name="Imamovic A."/>
            <person name="Ireland A."/>
            <person name="Larimer J."/>
            <person name="McCowan C."/>
            <person name="Murphy C."/>
            <person name="Pearson M."/>
            <person name="Poon T.W."/>
            <person name="Priest M."/>
            <person name="Roberts A."/>
            <person name="Saif S."/>
            <person name="Shea T."/>
            <person name="Sykes S."/>
            <person name="Wortman J."/>
            <person name="Nusbaum C."/>
            <person name="Birren B."/>
        </authorList>
    </citation>
    <scope>NUCLEOTIDE SEQUENCE [LARGE SCALE GENOMIC DNA]</scope>
    <source>
        <strain evidence="3 4">CJ05E6</strain>
    </source>
</reference>
<dbReference type="SUPFAM" id="SSF46689">
    <property type="entry name" value="Homeodomain-like"/>
    <property type="match status" value="1"/>
</dbReference>
<feature type="domain" description="Insertion element IS150 protein InsJ-like helix-turn-helix" evidence="2">
    <location>
        <begin position="39"/>
        <end position="65"/>
    </location>
</feature>
<organism evidence="3 4">
    <name type="scientific">Phytophthora nicotianae</name>
    <name type="common">Potato buckeye rot agent</name>
    <name type="synonym">Phytophthora parasitica</name>
    <dbReference type="NCBI Taxonomy" id="4792"/>
    <lineage>
        <taxon>Eukaryota</taxon>
        <taxon>Sar</taxon>
        <taxon>Stramenopiles</taxon>
        <taxon>Oomycota</taxon>
        <taxon>Peronosporomycetes</taxon>
        <taxon>Peronosporales</taxon>
        <taxon>Peronosporaceae</taxon>
        <taxon>Phytophthora</taxon>
    </lineage>
</organism>
<dbReference type="VEuPathDB" id="FungiDB:PPTG_11797"/>
<proteinExistence type="predicted"/>
<dbReference type="EMBL" id="KI671876">
    <property type="protein sequence ID" value="ETL44805.1"/>
    <property type="molecule type" value="Genomic_DNA"/>
</dbReference>
<dbReference type="InterPro" id="IPR055247">
    <property type="entry name" value="InsJ-like_HTH"/>
</dbReference>
<dbReference type="Gene3D" id="1.10.10.60">
    <property type="entry name" value="Homeodomain-like"/>
    <property type="match status" value="1"/>
</dbReference>
<evidence type="ECO:0000313" key="3">
    <source>
        <dbReference type="EMBL" id="ETL44805.1"/>
    </source>
</evidence>
<name>W2JEE2_PHYNI</name>
<evidence type="ECO:0000313" key="4">
    <source>
        <dbReference type="Proteomes" id="UP000053864"/>
    </source>
</evidence>